<dbReference type="EMBL" id="QAOM01000027">
    <property type="protein sequence ID" value="PTQ80643.1"/>
    <property type="molecule type" value="Genomic_DNA"/>
</dbReference>
<keyword evidence="2" id="KW-1185">Reference proteome</keyword>
<reference evidence="1 2" key="1">
    <citation type="submission" date="2018-04" db="EMBL/GenBank/DDBJ databases">
        <title>Genomic Encyclopedia of Archaeal and Bacterial Type Strains, Phase II (KMG-II): from individual species to whole genera.</title>
        <authorList>
            <person name="Goeker M."/>
        </authorList>
    </citation>
    <scope>NUCLEOTIDE SEQUENCE [LARGE SCALE GENOMIC DNA]</scope>
    <source>
        <strain evidence="1 2">DSM 18806</strain>
    </source>
</reference>
<name>A0A2T5I9Z2_9LACT</name>
<comment type="caution">
    <text evidence="1">The sequence shown here is derived from an EMBL/GenBank/DDBJ whole genome shotgun (WGS) entry which is preliminary data.</text>
</comment>
<dbReference type="AlphaFoldDB" id="A0A2T5I9Z2"/>
<evidence type="ECO:0000313" key="1">
    <source>
        <dbReference type="EMBL" id="PTQ80643.1"/>
    </source>
</evidence>
<organism evidence="1 2">
    <name type="scientific">Trichococcus patagoniensis</name>
    <dbReference type="NCBI Taxonomy" id="382641"/>
    <lineage>
        <taxon>Bacteria</taxon>
        <taxon>Bacillati</taxon>
        <taxon>Bacillota</taxon>
        <taxon>Bacilli</taxon>
        <taxon>Lactobacillales</taxon>
        <taxon>Carnobacteriaceae</taxon>
        <taxon>Trichococcus</taxon>
    </lineage>
</organism>
<dbReference type="Proteomes" id="UP000244161">
    <property type="component" value="Unassembled WGS sequence"/>
</dbReference>
<gene>
    <name evidence="1" type="ORF">C8U37_12713</name>
</gene>
<protein>
    <submittedName>
        <fullName evidence="1">Uncharacterized protein</fullName>
    </submittedName>
</protein>
<sequence length="50" mass="5671">MQKMMCCMCGCKKHAGYSYHLLISTTECVCPRCKGIMGQIMHPYPVESLK</sequence>
<accession>A0A2T5I9Z2</accession>
<evidence type="ECO:0000313" key="2">
    <source>
        <dbReference type="Proteomes" id="UP000244161"/>
    </source>
</evidence>
<proteinExistence type="predicted"/>